<keyword evidence="1 2" id="KW-0732">Signal</keyword>
<dbReference type="InterPro" id="IPR058094">
    <property type="entry name" value="Ig-like_OmpL47-like"/>
</dbReference>
<protein>
    <submittedName>
        <fullName evidence="5">Uncharacterized protein DUF1349</fullName>
    </submittedName>
</protein>
<dbReference type="InterPro" id="IPR012938">
    <property type="entry name" value="Glc/Sorbosone_DH"/>
</dbReference>
<evidence type="ECO:0000313" key="6">
    <source>
        <dbReference type="Proteomes" id="UP000268727"/>
    </source>
</evidence>
<evidence type="ECO:0000313" key="5">
    <source>
        <dbReference type="EMBL" id="ROP42152.1"/>
    </source>
</evidence>
<dbReference type="Pfam" id="PF03422">
    <property type="entry name" value="CBM_6"/>
    <property type="match status" value="1"/>
</dbReference>
<dbReference type="GO" id="GO:0005975">
    <property type="term" value="P:carbohydrate metabolic process"/>
    <property type="evidence" value="ECO:0007669"/>
    <property type="project" value="UniProtKB-ARBA"/>
</dbReference>
<dbReference type="InterPro" id="IPR035986">
    <property type="entry name" value="PKD_dom_sf"/>
</dbReference>
<dbReference type="Gene3D" id="2.60.40.10">
    <property type="entry name" value="Immunoglobulins"/>
    <property type="match status" value="4"/>
</dbReference>
<dbReference type="InterPro" id="IPR005084">
    <property type="entry name" value="CBM6"/>
</dbReference>
<dbReference type="SMART" id="SM00606">
    <property type="entry name" value="CBD_IV"/>
    <property type="match status" value="1"/>
</dbReference>
<dbReference type="Gene3D" id="2.60.120.260">
    <property type="entry name" value="Galactose-binding domain-like"/>
    <property type="match status" value="1"/>
</dbReference>
<dbReference type="Gene3D" id="2.60.120.200">
    <property type="match status" value="2"/>
</dbReference>
<dbReference type="EMBL" id="RJKM01000001">
    <property type="protein sequence ID" value="ROP42152.1"/>
    <property type="molecule type" value="Genomic_DNA"/>
</dbReference>
<reference evidence="5 6" key="1">
    <citation type="submission" date="2018-11" db="EMBL/GenBank/DDBJ databases">
        <title>Sequencing the genomes of 1000 actinobacteria strains.</title>
        <authorList>
            <person name="Klenk H.-P."/>
        </authorList>
    </citation>
    <scope>NUCLEOTIDE SEQUENCE [LARGE SCALE GENOMIC DNA]</scope>
    <source>
        <strain evidence="5 6">DSM 44231</strain>
    </source>
</reference>
<feature type="signal peptide" evidence="2">
    <location>
        <begin position="1"/>
        <end position="29"/>
    </location>
</feature>
<evidence type="ECO:0000259" key="3">
    <source>
        <dbReference type="PROSITE" id="PS50093"/>
    </source>
</evidence>
<dbReference type="SUPFAM" id="SSF52317">
    <property type="entry name" value="Class I glutamine amidotransferase-like"/>
    <property type="match status" value="1"/>
</dbReference>
<feature type="chain" id="PRO_5038492080" evidence="2">
    <location>
        <begin position="30"/>
        <end position="1811"/>
    </location>
</feature>
<proteinExistence type="predicted"/>
<dbReference type="SMART" id="SM00089">
    <property type="entry name" value="PKD"/>
    <property type="match status" value="3"/>
</dbReference>
<feature type="domain" description="PKD" evidence="3">
    <location>
        <begin position="1047"/>
        <end position="1135"/>
    </location>
</feature>
<dbReference type="PROSITE" id="PS50093">
    <property type="entry name" value="PKD"/>
    <property type="match status" value="2"/>
</dbReference>
<dbReference type="Pfam" id="PF07995">
    <property type="entry name" value="GSDH"/>
    <property type="match status" value="1"/>
</dbReference>
<dbReference type="Pfam" id="PF17851">
    <property type="entry name" value="GH43_C2"/>
    <property type="match status" value="2"/>
</dbReference>
<feature type="domain" description="PKD" evidence="3">
    <location>
        <begin position="702"/>
        <end position="785"/>
    </location>
</feature>
<dbReference type="InterPro" id="IPR029010">
    <property type="entry name" value="ThuA-like"/>
</dbReference>
<evidence type="ECO:0000259" key="4">
    <source>
        <dbReference type="PROSITE" id="PS51175"/>
    </source>
</evidence>
<dbReference type="NCBIfam" id="NF047446">
    <property type="entry name" value="barrel_OmpL47"/>
    <property type="match status" value="3"/>
</dbReference>
<dbReference type="PANTHER" id="PTHR40469">
    <property type="entry name" value="SECRETED GLYCOSYL HYDROLASE"/>
    <property type="match status" value="1"/>
</dbReference>
<dbReference type="InterPro" id="IPR041542">
    <property type="entry name" value="GH43_C2"/>
</dbReference>
<dbReference type="InterPro" id="IPR008979">
    <property type="entry name" value="Galactose-bd-like_sf"/>
</dbReference>
<gene>
    <name evidence="5" type="ORF">EDD40_7648</name>
</gene>
<dbReference type="InterPro" id="IPR011041">
    <property type="entry name" value="Quinoprot_gluc/sorb_DH_b-prop"/>
</dbReference>
<evidence type="ECO:0000256" key="1">
    <source>
        <dbReference type="ARBA" id="ARBA00022729"/>
    </source>
</evidence>
<dbReference type="InterPro" id="IPR022409">
    <property type="entry name" value="PKD/Chitinase_dom"/>
</dbReference>
<dbReference type="Gene3D" id="2.120.10.30">
    <property type="entry name" value="TolB, C-terminal domain"/>
    <property type="match status" value="1"/>
</dbReference>
<dbReference type="InterPro" id="IPR013783">
    <property type="entry name" value="Ig-like_fold"/>
</dbReference>
<dbReference type="PANTHER" id="PTHR40469:SF2">
    <property type="entry name" value="GALACTOSE-BINDING DOMAIN-LIKE SUPERFAMILY PROTEIN"/>
    <property type="match status" value="1"/>
</dbReference>
<evidence type="ECO:0000256" key="2">
    <source>
        <dbReference type="SAM" id="SignalP"/>
    </source>
</evidence>
<comment type="caution">
    <text evidence="5">The sequence shown here is derived from an EMBL/GenBank/DDBJ whole genome shotgun (WGS) entry which is preliminary data.</text>
</comment>
<feature type="domain" description="CBM6" evidence="4">
    <location>
        <begin position="896"/>
        <end position="1037"/>
    </location>
</feature>
<dbReference type="InterPro" id="IPR013320">
    <property type="entry name" value="ConA-like_dom_sf"/>
</dbReference>
<dbReference type="InterPro" id="IPR000601">
    <property type="entry name" value="PKD_dom"/>
</dbReference>
<dbReference type="InterPro" id="IPR011042">
    <property type="entry name" value="6-blade_b-propeller_TolB-like"/>
</dbReference>
<organism evidence="5 6">
    <name type="scientific">Saccharothrix texasensis</name>
    <dbReference type="NCBI Taxonomy" id="103734"/>
    <lineage>
        <taxon>Bacteria</taxon>
        <taxon>Bacillati</taxon>
        <taxon>Actinomycetota</taxon>
        <taxon>Actinomycetes</taxon>
        <taxon>Pseudonocardiales</taxon>
        <taxon>Pseudonocardiaceae</taxon>
        <taxon>Saccharothrix</taxon>
    </lineage>
</organism>
<dbReference type="SUPFAM" id="SSF49299">
    <property type="entry name" value="PKD domain"/>
    <property type="match status" value="2"/>
</dbReference>
<dbReference type="Pfam" id="PF18911">
    <property type="entry name" value="PKD_4"/>
    <property type="match status" value="2"/>
</dbReference>
<dbReference type="OrthoDB" id="8217716at2"/>
<dbReference type="SUPFAM" id="SSF50952">
    <property type="entry name" value="Soluble quinoprotein glucose dehydrogenase"/>
    <property type="match status" value="1"/>
</dbReference>
<dbReference type="GO" id="GO:0030246">
    <property type="term" value="F:carbohydrate binding"/>
    <property type="evidence" value="ECO:0007669"/>
    <property type="project" value="InterPro"/>
</dbReference>
<dbReference type="InterPro" id="IPR006584">
    <property type="entry name" value="Cellulose-bd_IV"/>
</dbReference>
<dbReference type="SUPFAM" id="SSF49785">
    <property type="entry name" value="Galactose-binding domain-like"/>
    <property type="match status" value="1"/>
</dbReference>
<dbReference type="CDD" id="cd04084">
    <property type="entry name" value="CBM6_xylanase-like"/>
    <property type="match status" value="1"/>
</dbReference>
<dbReference type="Proteomes" id="UP000268727">
    <property type="component" value="Unassembled WGS sequence"/>
</dbReference>
<dbReference type="InterPro" id="IPR029062">
    <property type="entry name" value="Class_I_gatase-like"/>
</dbReference>
<keyword evidence="6" id="KW-1185">Reference proteome</keyword>
<dbReference type="Gene3D" id="3.40.50.880">
    <property type="match status" value="1"/>
</dbReference>
<dbReference type="PROSITE" id="PS51175">
    <property type="entry name" value="CBM6"/>
    <property type="match status" value="1"/>
</dbReference>
<sequence length="1811" mass="191866">MVSSSRRGRRRWSVVAVVAALLGSLVSLAAPAQAHPGHGDETFKALVFGKTAGFHHPSIDAGVAAIRQLGVEHGFTVDATDDAAAFTDANLAEYEVVVFLSTTGDVLDATQQAAFERYIKAGGGYAGVHAAADTEYDWAWYGDLVGAYFEGHPEPQDATVKVVDPAHPSTAGLPQSWRRFDEWYNYRTDPSADVHVLAELDETSYRGGTMGSSHPIAWCQDYDGGRSWYTGLGHADESFAEPAFLDHLLKGIQTAAGAVEADCSATRTDAFEKVTLDDTTANPMELTIADDGRVFYIDRNGAVRVIRRDGAVVTAGTLNVYTGQEFGLLGIALDPDFATNNQLYLYYSPAGAEAVDRVSRFTLEGDTIVAGSEKILLTVATQREQCCHAGGALEFDNDGNLYITTGDNTNPFASDGYSPLDETAGRSAWDSQRSAANSNNLNGKILRITPQDDGTYTVPAGNMFPAGTAKTRPEIFAMGFRNPFRIGLDPLTNKLQVADYGPDAGQANPQRGPDGRVEWNVVDRPGFYGWPYCVGDNTPYVDYDFATGASGAQFDCAAPVNNSPNNTGITQLPAAIGTKIWQGKTSTGNPEIGGSGAPMAGGTYRYDAELASEHKWPAYWDGKAIWGDWNDNRLFSLQLDAEGTGVADISRMLPGMAFNRPHAMQFGPDGALYLIEWGSGFGGNNADSGVYRIDYVRGDRAPVAAAKADKTSGHAPLTVRFDSAGSRDPDGDELTFAWDFDGDGATDSTEAAPSHTYTANGDYTARLTVTDQGGRSAVANVRIVVGNTPPVVTLTAPADGGFIDFGDQVSYRVTVTDAEDGTVDCQDVVVQPALGHDEHSHGYEQYRGCEGLALMSGDEGHVGANIFGVLTAKYTDKGGAGASPLTGESILVLQPKHKEAEFYTATGRTADGVGDDTVGVQQEDTTDTGGGRNIGFITDGDWFSLRPATLEGIEQVRFRVASGSEGGRLEVRVGAPDGPLAGTATFAGTGGWQNWTTATAEIADDVPAGSELYFVTRRPQGSTTTSYLANVNWLEFAGRGVTHNQRPAVEASATATTGTTPLEVDFTASATDPDGDTPIGYTWVFGDGGTATGASVSHTYTAPGTFNAKVTATDARGASGTKTIPITVRAPDVTCFAGRSDDFLGAALDRDRWTTVVRENQDLAVRDGHLVLPTAPSDIYGTTNTTPNIVLQDLPSGPFQATAKVRVPVRRAYQQAGLVIYGDDDNYAKMVLEGRSDTDDAASRIFQFIREEAGQPNEVAESNTAALGAGFPDSVWVRFTSDGQNLTASYSADGQAFTDMPQTKALAGMVNPKIGLLSLVGGGGDRPVVDAEFDWFTLTPDDRASVAPDDDFAGTALDGCRWNAVVRPDPARYGVADGSLRIDTSAGDIYGGAADEPANFILQRAPEGDWVIETEVDASAFDERYQQAGLIAYADDANYVKLDHIATNEAGTPVQRGVELRTESGDVVGEPQPGANGLTGGVWHLRLAKSGSTYTGSYSADGRTWTSLAPVVNENLAGARIGLFALGGGQTASKPAKFAHFRVVTDRTAPVLSVVSDPASPGTGGWWTGPVTLTASATDDQPGPVRVEYRVGTGDWTAYTTPLSFADDGERVVAFRASDAAGNVSEEKTATVKIDRTAPRLTVKVDNAPGPEGWWTRQALVSATATDDASGGPVLEHRLDGGPWRPYTGVVRVGDGVHRVAVRATDAAGNTSAEQSVEVKVDTAPPVTKAKPGKSAARVRLTASDATSGVARTEYRISGGKWQVHRGGEIHLRPNGKEYLEYRSIDVAGNVEATGRYTPRPGRDDGCWQHV</sequence>
<accession>A0A3N1HIM2</accession>
<dbReference type="Pfam" id="PF06283">
    <property type="entry name" value="ThuA"/>
    <property type="match status" value="1"/>
</dbReference>
<dbReference type="SUPFAM" id="SSF49899">
    <property type="entry name" value="Concanavalin A-like lectins/glucanases"/>
    <property type="match status" value="2"/>
</dbReference>
<dbReference type="CDD" id="cd00146">
    <property type="entry name" value="PKD"/>
    <property type="match status" value="2"/>
</dbReference>
<name>A0A3N1HIM2_9PSEU</name>